<protein>
    <recommendedName>
        <fullName evidence="1">FAD-dependent urate hydroxylase HpyO/Asp monooxygenase CreE-like FAD/NAD(P)-binding domain-containing protein</fullName>
    </recommendedName>
</protein>
<dbReference type="RefSeq" id="WP_189033458.1">
    <property type="nucleotide sequence ID" value="NZ_BMNE01000007.1"/>
</dbReference>
<dbReference type="Pfam" id="PF13454">
    <property type="entry name" value="NAD_binding_9"/>
    <property type="match status" value="1"/>
</dbReference>
<dbReference type="Gene3D" id="3.50.50.60">
    <property type="entry name" value="FAD/NAD(P)-binding domain"/>
    <property type="match status" value="1"/>
</dbReference>
<evidence type="ECO:0000313" key="3">
    <source>
        <dbReference type="Proteomes" id="UP000658127"/>
    </source>
</evidence>
<dbReference type="Proteomes" id="UP000658127">
    <property type="component" value="Unassembled WGS sequence"/>
</dbReference>
<proteinExistence type="predicted"/>
<gene>
    <name evidence="2" type="ORF">GCM10011610_55930</name>
</gene>
<keyword evidence="3" id="KW-1185">Reference proteome</keyword>
<dbReference type="InterPro" id="IPR038732">
    <property type="entry name" value="HpyO/CreE_NAD-binding"/>
</dbReference>
<reference evidence="3" key="1">
    <citation type="journal article" date="2019" name="Int. J. Syst. Evol. Microbiol.">
        <title>The Global Catalogue of Microorganisms (GCM) 10K type strain sequencing project: providing services to taxonomists for standard genome sequencing and annotation.</title>
        <authorList>
            <consortium name="The Broad Institute Genomics Platform"/>
            <consortium name="The Broad Institute Genome Sequencing Center for Infectious Disease"/>
            <person name="Wu L."/>
            <person name="Ma J."/>
        </authorList>
    </citation>
    <scope>NUCLEOTIDE SEQUENCE [LARGE SCALE GENOMIC DNA]</scope>
    <source>
        <strain evidence="3">CGMCC 4.7329</strain>
    </source>
</reference>
<dbReference type="EMBL" id="BMNE01000007">
    <property type="protein sequence ID" value="GGN93718.1"/>
    <property type="molecule type" value="Genomic_DNA"/>
</dbReference>
<dbReference type="InterPro" id="IPR036188">
    <property type="entry name" value="FAD/NAD-bd_sf"/>
</dbReference>
<evidence type="ECO:0000259" key="1">
    <source>
        <dbReference type="Pfam" id="PF13454"/>
    </source>
</evidence>
<dbReference type="PANTHER" id="PTHR40254:SF1">
    <property type="entry name" value="BLR0577 PROTEIN"/>
    <property type="match status" value="1"/>
</dbReference>
<dbReference type="PANTHER" id="PTHR40254">
    <property type="entry name" value="BLR0577 PROTEIN"/>
    <property type="match status" value="1"/>
</dbReference>
<evidence type="ECO:0000313" key="2">
    <source>
        <dbReference type="EMBL" id="GGN93718.1"/>
    </source>
</evidence>
<dbReference type="SUPFAM" id="SSF51905">
    <property type="entry name" value="FAD/NAD(P)-binding domain"/>
    <property type="match status" value="2"/>
</dbReference>
<organism evidence="2 3">
    <name type="scientific">Nocardia rhizosphaerihabitans</name>
    <dbReference type="NCBI Taxonomy" id="1691570"/>
    <lineage>
        <taxon>Bacteria</taxon>
        <taxon>Bacillati</taxon>
        <taxon>Actinomycetota</taxon>
        <taxon>Actinomycetes</taxon>
        <taxon>Mycobacteriales</taxon>
        <taxon>Nocardiaceae</taxon>
        <taxon>Nocardia</taxon>
    </lineage>
</organism>
<sequence length="486" mass="52025">MDLGIIGAGTAAVGLLDALAATEGTPGSITVFDGSSAVWRGRPYQPDVEAVRVNAPPALMSVRATDRAHYARWLQDRHEVARYLDEGLGQPLVPRSVYGEYLEQTAQTAIGRLRRNGWQVSMVNSRVVDFSRPGASDGRAVLHTANGGSHPVDRAVLSVGSGRPRDHYGLTGAPGYVNEPYPLADTIAGIPADARVAVIGSGLTAVDIAVALTTDNHTGPISLLSRSGVLPFVQQRPLPLAPQHLTPANGLRLAAAGVVHFHQLVELMRAELAELGQDFESFAAEIRATEQPVTRLRRQLTELDNPHQGRRLLTMAIRVLGPIVWPLLAEQDRSMLRSEYFRTISSLSSPMVPRNAKIVLRLLDSGQLRLRPSLGKIEARPGGGFTVHDDAEWHADVVFNAVNPPAYTTPQETEPLVSALLASGAAESAATGGLCVEPRTRRLLVADRPDPTWHALGNLAADSLFIATNPPGLAMEAAALAHHLMA</sequence>
<feature type="domain" description="FAD-dependent urate hydroxylase HpyO/Asp monooxygenase CreE-like FAD/NAD(P)-binding" evidence="1">
    <location>
        <begin position="5"/>
        <end position="161"/>
    </location>
</feature>
<comment type="caution">
    <text evidence="2">The sequence shown here is derived from an EMBL/GenBank/DDBJ whole genome shotgun (WGS) entry which is preliminary data.</text>
</comment>
<dbReference type="InterPro" id="IPR052189">
    <property type="entry name" value="L-asp_N-monooxygenase_NS-form"/>
</dbReference>
<name>A0ABQ2KUZ5_9NOCA</name>
<accession>A0ABQ2KUZ5</accession>